<evidence type="ECO:0000259" key="4">
    <source>
        <dbReference type="Pfam" id="PF08125"/>
    </source>
</evidence>
<keyword evidence="1" id="KW-0560">Oxidoreductase</keyword>
<gene>
    <name evidence="5" type="ORF">JCM5805K_2080</name>
</gene>
<dbReference type="PANTHER" id="PTHR43362">
    <property type="entry name" value="MANNITOL DEHYDROGENASE DSF1-RELATED"/>
    <property type="match status" value="1"/>
</dbReference>
<dbReference type="Pfam" id="PF01232">
    <property type="entry name" value="Mannitol_dh"/>
    <property type="match status" value="1"/>
</dbReference>
<organism evidence="5 6">
    <name type="scientific">Lactococcus lactis subsp. lactis</name>
    <name type="common">Streptococcus lactis</name>
    <dbReference type="NCBI Taxonomy" id="1360"/>
    <lineage>
        <taxon>Bacteria</taxon>
        <taxon>Bacillati</taxon>
        <taxon>Bacillota</taxon>
        <taxon>Bacilli</taxon>
        <taxon>Lactobacillales</taxon>
        <taxon>Streptococcaceae</taxon>
        <taxon>Lactococcus</taxon>
    </lineage>
</organism>
<dbReference type="AlphaFoldDB" id="A0A0B8R1D8"/>
<reference evidence="5 6" key="1">
    <citation type="submission" date="2015-01" db="EMBL/GenBank/DDBJ databases">
        <title>Lactococcus lactis subsp.lactis JCM 5805 whole genome shotgun sequence.</title>
        <authorList>
            <person name="Fujii T."/>
            <person name="Tomita Y."/>
            <person name="Ikushima S."/>
            <person name="Fujiwara D."/>
        </authorList>
    </citation>
    <scope>NUCLEOTIDE SEQUENCE [LARGE SCALE GENOMIC DNA]</scope>
    <source>
        <strain evidence="5 6">JCM 5805</strain>
    </source>
</reference>
<evidence type="ECO:0000313" key="5">
    <source>
        <dbReference type="EMBL" id="GAM80963.1"/>
    </source>
</evidence>
<feature type="domain" description="Mannitol dehydrogenase N-terminal" evidence="3">
    <location>
        <begin position="48"/>
        <end position="315"/>
    </location>
</feature>
<dbReference type="InterPro" id="IPR036291">
    <property type="entry name" value="NAD(P)-bd_dom_sf"/>
</dbReference>
<accession>A0A0B8R1D8</accession>
<comment type="caution">
    <text evidence="5">The sequence shown here is derived from an EMBL/GenBank/DDBJ whole genome shotgun (WGS) entry which is preliminary data.</text>
</comment>
<dbReference type="SUPFAM" id="SSF51735">
    <property type="entry name" value="NAD(P)-binding Rossmann-fold domains"/>
    <property type="match status" value="1"/>
</dbReference>
<evidence type="ECO:0000313" key="6">
    <source>
        <dbReference type="Proteomes" id="UP000031847"/>
    </source>
</evidence>
<comment type="catalytic activity">
    <reaction evidence="2">
        <text>D-mannitol 1-phosphate + NAD(+) = beta-D-fructose 6-phosphate + NADH + H(+)</text>
        <dbReference type="Rhea" id="RHEA:19661"/>
        <dbReference type="ChEBI" id="CHEBI:15378"/>
        <dbReference type="ChEBI" id="CHEBI:57540"/>
        <dbReference type="ChEBI" id="CHEBI:57634"/>
        <dbReference type="ChEBI" id="CHEBI:57945"/>
        <dbReference type="ChEBI" id="CHEBI:61381"/>
        <dbReference type="EC" id="1.1.1.17"/>
    </reaction>
</comment>
<protein>
    <submittedName>
        <fullName evidence="5">Mannitol-1-phosphate/altronate dehydrogenases</fullName>
    </submittedName>
</protein>
<feature type="domain" description="Mannitol dehydrogenase C-terminal" evidence="4">
    <location>
        <begin position="331"/>
        <end position="529"/>
    </location>
</feature>
<evidence type="ECO:0000256" key="2">
    <source>
        <dbReference type="ARBA" id="ARBA00048615"/>
    </source>
</evidence>
<dbReference type="InterPro" id="IPR008927">
    <property type="entry name" value="6-PGluconate_DH-like_C_sf"/>
</dbReference>
<dbReference type="EMBL" id="BBSI01000033">
    <property type="protein sequence ID" value="GAM80963.1"/>
    <property type="molecule type" value="Genomic_DNA"/>
</dbReference>
<dbReference type="PANTHER" id="PTHR43362:SF1">
    <property type="entry name" value="MANNITOL DEHYDROGENASE 2-RELATED"/>
    <property type="match status" value="1"/>
</dbReference>
<dbReference type="InterPro" id="IPR013328">
    <property type="entry name" value="6PGD_dom2"/>
</dbReference>
<dbReference type="InterPro" id="IPR013118">
    <property type="entry name" value="Mannitol_DH_C"/>
</dbReference>
<evidence type="ECO:0000259" key="3">
    <source>
        <dbReference type="Pfam" id="PF01232"/>
    </source>
</evidence>
<evidence type="ECO:0000256" key="1">
    <source>
        <dbReference type="ARBA" id="ARBA00023002"/>
    </source>
</evidence>
<dbReference type="InterPro" id="IPR013131">
    <property type="entry name" value="Mannitol_DH_N"/>
</dbReference>
<dbReference type="GO" id="GO:0008926">
    <property type="term" value="F:mannitol-1-phosphate 5-dehydrogenase activity"/>
    <property type="evidence" value="ECO:0007669"/>
    <property type="project" value="UniProtKB-EC"/>
</dbReference>
<dbReference type="Gene3D" id="3.40.50.720">
    <property type="entry name" value="NAD(P)-binding Rossmann-like Domain"/>
    <property type="match status" value="1"/>
</dbReference>
<sequence length="551" mass="62338">MRFKGEIMVKLLDDYLIKGEEFKKVKIKIPNFNQDKVIESTADNPVWVHFGGGNLFRCFHAVVAQDLLNQGELNSGLIVAETYDDEVIDKIYRAYNNRFLSVTMKTDGTFDKELIASVAESFYFNAENTEGWAHLTKVFENPSLQLTTFSITEKGYSLRDSKDLLTPLALEDMQGRSKPKTNMGAVTYLLYARFKAGKFPIAMVSTDNFSENGLKLQEAILTIAKAWVENEIVEQDFYDYLINPKKVSFPWSMIDRITPNPSEKVAKLLTADGFEDTEILHSQKHTNIAPFGNTEEVHYLVIEDTFPNGRPALEKAGVILTDRETVNDADQMKVTACLNPLHTALAIFGSLLDYHSIWEEVANPDLLALIKNLGYGEALPVVKNPKIINPKDFIDQLLTKRLPNKNIPDTPQRIAADTSQKIPVRYGVTIGHYIANPRFSVKELEFIPLVIAAWCRYLIGINDELESFSPSPDPLLEELQAFVAEVKLDGSQQEIHEILKPILSNHQIFPNEMYQTGLAQKIENYFEQMLQGKGAVLKTLQIVLKEHGKKY</sequence>
<proteinExistence type="predicted"/>
<dbReference type="Proteomes" id="UP000031847">
    <property type="component" value="Unassembled WGS sequence"/>
</dbReference>
<dbReference type="SUPFAM" id="SSF48179">
    <property type="entry name" value="6-phosphogluconate dehydrogenase C-terminal domain-like"/>
    <property type="match status" value="1"/>
</dbReference>
<dbReference type="Pfam" id="PF08125">
    <property type="entry name" value="Mannitol_dh_C"/>
    <property type="match status" value="1"/>
</dbReference>
<dbReference type="InterPro" id="IPR050988">
    <property type="entry name" value="Mannitol_DH/Oxidoreductase"/>
</dbReference>
<name>A0A0B8R1D8_LACLL</name>
<dbReference type="Gene3D" id="1.10.1040.10">
    <property type="entry name" value="N-(1-d-carboxylethyl)-l-norvaline Dehydrogenase, domain 2"/>
    <property type="match status" value="1"/>
</dbReference>